<sequence>MSRYRRVLLTGLVVLLPIFLTIFLFWFVIDKLSHLFRSLFNAIPVVGQLPGVVLVLIGLLVLAILVFFVGLFVQSFVGRKLLEWTERLFNRLPIFRDIYNATRDLTQTLLIKKSSFRKVVLIQFPRRGIYTIGFVTNEGRVKGKEVFYIFVPTTPNPTSGWLCIVPKNEAIEVDITINEGLKLVISGGMSLPKLP</sequence>
<comment type="caution">
    <text evidence="2">The sequence shown here is derived from an EMBL/GenBank/DDBJ whole genome shotgun (WGS) entry which is preliminary data.</text>
</comment>
<dbReference type="PANTHER" id="PTHR31876">
    <property type="entry name" value="COV-LIKE PROTEIN 1"/>
    <property type="match status" value="1"/>
</dbReference>
<keyword evidence="1" id="KW-0472">Membrane</keyword>
<evidence type="ECO:0000313" key="3">
    <source>
        <dbReference type="Proteomes" id="UP000268469"/>
    </source>
</evidence>
<gene>
    <name evidence="2" type="ORF">DRP53_07925</name>
</gene>
<dbReference type="Proteomes" id="UP000268469">
    <property type="component" value="Unassembled WGS sequence"/>
</dbReference>
<dbReference type="EMBL" id="QNBE01000080">
    <property type="protein sequence ID" value="RKX69517.1"/>
    <property type="molecule type" value="Genomic_DNA"/>
</dbReference>
<evidence type="ECO:0000313" key="2">
    <source>
        <dbReference type="EMBL" id="RKX69517.1"/>
    </source>
</evidence>
<proteinExistence type="predicted"/>
<dbReference type="InterPro" id="IPR007462">
    <property type="entry name" value="COV1-like"/>
</dbReference>
<dbReference type="Pfam" id="PF04367">
    <property type="entry name" value="DUF502"/>
    <property type="match status" value="1"/>
</dbReference>
<accession>A0A660SFQ8</accession>
<evidence type="ECO:0000256" key="1">
    <source>
        <dbReference type="SAM" id="Phobius"/>
    </source>
</evidence>
<evidence type="ECO:0008006" key="4">
    <source>
        <dbReference type="Google" id="ProtNLM"/>
    </source>
</evidence>
<dbReference type="PANTHER" id="PTHR31876:SF26">
    <property type="entry name" value="PROTEIN LIKE COV 2"/>
    <property type="match status" value="1"/>
</dbReference>
<keyword evidence="1" id="KW-0812">Transmembrane</keyword>
<name>A0A660SFQ8_UNCW3</name>
<organism evidence="2 3">
    <name type="scientific">candidate division WOR-3 bacterium</name>
    <dbReference type="NCBI Taxonomy" id="2052148"/>
    <lineage>
        <taxon>Bacteria</taxon>
        <taxon>Bacteria division WOR-3</taxon>
    </lineage>
</organism>
<feature type="transmembrane region" description="Helical" evidence="1">
    <location>
        <begin position="7"/>
        <end position="29"/>
    </location>
</feature>
<keyword evidence="1" id="KW-1133">Transmembrane helix</keyword>
<reference evidence="2 3" key="1">
    <citation type="submission" date="2018-06" db="EMBL/GenBank/DDBJ databases">
        <title>Extensive metabolic versatility and redundancy in microbially diverse, dynamic hydrothermal sediments.</title>
        <authorList>
            <person name="Dombrowski N."/>
            <person name="Teske A."/>
            <person name="Baker B.J."/>
        </authorList>
    </citation>
    <scope>NUCLEOTIDE SEQUENCE [LARGE SCALE GENOMIC DNA]</scope>
    <source>
        <strain evidence="2">B36_G15</strain>
    </source>
</reference>
<feature type="transmembrane region" description="Helical" evidence="1">
    <location>
        <begin position="49"/>
        <end position="73"/>
    </location>
</feature>
<dbReference type="AlphaFoldDB" id="A0A660SFQ8"/>
<protein>
    <recommendedName>
        <fullName evidence="4">DUF502 domain-containing protein</fullName>
    </recommendedName>
</protein>